<accession>X1UY24</accession>
<gene>
    <name evidence="1" type="ORF">S12H4_46714</name>
</gene>
<evidence type="ECO:0000313" key="1">
    <source>
        <dbReference type="EMBL" id="GAJ04801.1"/>
    </source>
</evidence>
<proteinExistence type="predicted"/>
<dbReference type="EMBL" id="BARW01029014">
    <property type="protein sequence ID" value="GAJ04801.1"/>
    <property type="molecule type" value="Genomic_DNA"/>
</dbReference>
<protein>
    <submittedName>
        <fullName evidence="1">Uncharacterized protein</fullName>
    </submittedName>
</protein>
<sequence>VADMARPYLVQAGLVNAEKPERVYLREASGEVNAGAAG</sequence>
<organism evidence="1">
    <name type="scientific">marine sediment metagenome</name>
    <dbReference type="NCBI Taxonomy" id="412755"/>
    <lineage>
        <taxon>unclassified sequences</taxon>
        <taxon>metagenomes</taxon>
        <taxon>ecological metagenomes</taxon>
    </lineage>
</organism>
<name>X1UY24_9ZZZZ</name>
<comment type="caution">
    <text evidence="1">The sequence shown here is derived from an EMBL/GenBank/DDBJ whole genome shotgun (WGS) entry which is preliminary data.</text>
</comment>
<reference evidence="1" key="1">
    <citation type="journal article" date="2014" name="Front. Microbiol.">
        <title>High frequency of phylogenetically diverse reductive dehalogenase-homologous genes in deep subseafloor sedimentary metagenomes.</title>
        <authorList>
            <person name="Kawai M."/>
            <person name="Futagami T."/>
            <person name="Toyoda A."/>
            <person name="Takaki Y."/>
            <person name="Nishi S."/>
            <person name="Hori S."/>
            <person name="Arai W."/>
            <person name="Tsubouchi T."/>
            <person name="Morono Y."/>
            <person name="Uchiyama I."/>
            <person name="Ito T."/>
            <person name="Fujiyama A."/>
            <person name="Inagaki F."/>
            <person name="Takami H."/>
        </authorList>
    </citation>
    <scope>NUCLEOTIDE SEQUENCE</scope>
    <source>
        <strain evidence="1">Expedition CK06-06</strain>
    </source>
</reference>
<feature type="non-terminal residue" evidence="1">
    <location>
        <position position="1"/>
    </location>
</feature>
<dbReference type="AlphaFoldDB" id="X1UY24"/>